<dbReference type="GO" id="GO:0005524">
    <property type="term" value="F:ATP binding"/>
    <property type="evidence" value="ECO:0007669"/>
    <property type="project" value="UniProtKB-KW"/>
</dbReference>
<dbReference type="GO" id="GO:0005759">
    <property type="term" value="C:mitochondrial matrix"/>
    <property type="evidence" value="ECO:0007669"/>
    <property type="project" value="UniProtKB-SubCell"/>
</dbReference>
<dbReference type="InterPro" id="IPR023005">
    <property type="entry name" value="Nucleoside_diP_kinase_AS"/>
</dbReference>
<dbReference type="GO" id="GO:0006241">
    <property type="term" value="P:CTP biosynthetic process"/>
    <property type="evidence" value="ECO:0007669"/>
    <property type="project" value="InterPro"/>
</dbReference>
<dbReference type="CDD" id="cd04413">
    <property type="entry name" value="NDPk_I"/>
    <property type="match status" value="1"/>
</dbReference>
<evidence type="ECO:0000256" key="10">
    <source>
        <dbReference type="ARBA" id="ARBA00022840"/>
    </source>
</evidence>
<feature type="binding site" evidence="14">
    <location>
        <position position="223"/>
    </location>
    <ligand>
        <name>ATP</name>
        <dbReference type="ChEBI" id="CHEBI:30616"/>
    </ligand>
</feature>
<evidence type="ECO:0000256" key="15">
    <source>
        <dbReference type="RuleBase" id="RU004013"/>
    </source>
</evidence>
<name>A0A8C3JUL6_9CHAR</name>
<evidence type="ECO:0000256" key="1">
    <source>
        <dbReference type="ARBA" id="ARBA00000082"/>
    </source>
</evidence>
<comment type="cofactor">
    <cofactor evidence="3">
        <name>Mg(2+)</name>
        <dbReference type="ChEBI" id="CHEBI:18420"/>
    </cofactor>
</comment>
<evidence type="ECO:0000256" key="2">
    <source>
        <dbReference type="ARBA" id="ARBA00000937"/>
    </source>
</evidence>
<feature type="binding site" evidence="14">
    <location>
        <position position="257"/>
    </location>
    <ligand>
        <name>ATP</name>
        <dbReference type="ChEBI" id="CHEBI:30616"/>
    </ligand>
</feature>
<dbReference type="GO" id="GO:0006183">
    <property type="term" value="P:GTP biosynthetic process"/>
    <property type="evidence" value="ECO:0007669"/>
    <property type="project" value="InterPro"/>
</dbReference>
<dbReference type="FunFam" id="3.30.70.141:FF:000017">
    <property type="entry name" value="Nucleoside diphosphate kinase"/>
    <property type="match status" value="1"/>
</dbReference>
<dbReference type="InterPro" id="IPR034907">
    <property type="entry name" value="NDK-like_dom"/>
</dbReference>
<sequence length="316" mass="34415">MMAHGVSLAPRHQDTQPKPEPRWMVFPTHGCVPRTHQGFAACTLGTAWPGGTQSQGGDRVTLQQPPPPATKTCPRSSVGSLCHHPCPACGGGDLCAMPGGEGVCVWGDNDPLRPRAAPPELQEKTLVLVKPDAVQRRLVGHVIQRFERRGFKLVAMKLLQVALPTQLPPPPLRVPCSRCHAECWEGGAKGGHPLGVPTVTLRCHQADRGLLDKHYQQLQQKPFYPALLAYMTSGPLVAMVWEGYNVVRSTRAMVGDTNSATAAAGTIRGDFSMHVSRNVVHASDSVETAQREIGFWFQRDELVAWESGDRDYTYGP</sequence>
<evidence type="ECO:0000256" key="7">
    <source>
        <dbReference type="ARBA" id="ARBA00022723"/>
    </source>
</evidence>
<dbReference type="InterPro" id="IPR036850">
    <property type="entry name" value="NDK-like_dom_sf"/>
</dbReference>
<evidence type="ECO:0000256" key="9">
    <source>
        <dbReference type="ARBA" id="ARBA00022777"/>
    </source>
</evidence>
<evidence type="ECO:0000259" key="17">
    <source>
        <dbReference type="SMART" id="SM00562"/>
    </source>
</evidence>
<feature type="region of interest" description="Disordered" evidence="16">
    <location>
        <begin position="1"/>
        <end position="21"/>
    </location>
</feature>
<dbReference type="PROSITE" id="PS51374">
    <property type="entry name" value="NDPK_LIKE"/>
    <property type="match status" value="1"/>
</dbReference>
<evidence type="ECO:0000256" key="14">
    <source>
        <dbReference type="PROSITE-ProRule" id="PRU00706"/>
    </source>
</evidence>
<feature type="binding site" evidence="14">
    <location>
        <position position="130"/>
    </location>
    <ligand>
        <name>ATP</name>
        <dbReference type="ChEBI" id="CHEBI:30616"/>
    </ligand>
</feature>
<evidence type="ECO:0000256" key="11">
    <source>
        <dbReference type="ARBA" id="ARBA00022842"/>
    </source>
</evidence>
<feature type="binding site" evidence="14">
    <location>
        <position position="251"/>
    </location>
    <ligand>
        <name>ATP</name>
        <dbReference type="ChEBI" id="CHEBI:30616"/>
    </ligand>
</feature>
<dbReference type="AlphaFoldDB" id="A0A8C3JUL6"/>
<feature type="active site" description="Pros-phosphohistidine intermediate" evidence="14">
    <location>
        <position position="281"/>
    </location>
</feature>
<evidence type="ECO:0000256" key="16">
    <source>
        <dbReference type="SAM" id="MobiDB-lite"/>
    </source>
</evidence>
<feature type="domain" description="Nucleoside diphosphate kinase-like" evidence="17">
    <location>
        <begin position="122"/>
        <end position="304"/>
    </location>
</feature>
<accession>A0A8C3JUL6</accession>
<dbReference type="SUPFAM" id="SSF54919">
    <property type="entry name" value="Nucleoside diphosphate kinase, NDK"/>
    <property type="match status" value="2"/>
</dbReference>
<keyword evidence="10 15" id="KW-0067">ATP-binding</keyword>
<feature type="compositionally biased region" description="Basic and acidic residues" evidence="16">
    <location>
        <begin position="11"/>
        <end position="21"/>
    </location>
</feature>
<protein>
    <recommendedName>
        <fullName evidence="15">Nucleoside diphosphate kinase</fullName>
        <ecNumber evidence="15">2.7.4.6</ecNumber>
    </recommendedName>
</protein>
<dbReference type="SMART" id="SM00562">
    <property type="entry name" value="NDK"/>
    <property type="match status" value="1"/>
</dbReference>
<dbReference type="InterPro" id="IPR001564">
    <property type="entry name" value="Nucleoside_diP_kinase"/>
</dbReference>
<dbReference type="GO" id="GO:0004550">
    <property type="term" value="F:nucleoside diphosphate kinase activity"/>
    <property type="evidence" value="ECO:0007669"/>
    <property type="project" value="UniProtKB-EC"/>
</dbReference>
<comment type="similarity">
    <text evidence="5 14">Belongs to the NDK family.</text>
</comment>
<evidence type="ECO:0000256" key="4">
    <source>
        <dbReference type="ARBA" id="ARBA00004305"/>
    </source>
</evidence>
<dbReference type="GO" id="GO:0046872">
    <property type="term" value="F:metal ion binding"/>
    <property type="evidence" value="ECO:0007669"/>
    <property type="project" value="UniProtKB-KW"/>
</dbReference>
<dbReference type="GO" id="GO:0005758">
    <property type="term" value="C:mitochondrial intermembrane space"/>
    <property type="evidence" value="ECO:0007669"/>
    <property type="project" value="UniProtKB-SubCell"/>
</dbReference>
<comment type="subcellular location">
    <subcellularLocation>
        <location evidence="13">Mitochondrion intermembrane space</location>
        <topology evidence="13">Peripheral membrane protein</topology>
    </subcellularLocation>
    <subcellularLocation>
        <location evidence="4">Mitochondrion matrix</location>
    </subcellularLocation>
</comment>
<dbReference type="PANTHER" id="PTHR11349">
    <property type="entry name" value="NUCLEOSIDE DIPHOSPHATE KINASE"/>
    <property type="match status" value="1"/>
</dbReference>
<evidence type="ECO:0000313" key="19">
    <source>
        <dbReference type="Proteomes" id="UP000694419"/>
    </source>
</evidence>
<keyword evidence="19" id="KW-1185">Reference proteome</keyword>
<dbReference type="Proteomes" id="UP000694419">
    <property type="component" value="Unplaced"/>
</dbReference>
<dbReference type="PROSITE" id="PS00469">
    <property type="entry name" value="NDPK"/>
    <property type="match status" value="1"/>
</dbReference>
<keyword evidence="8 15" id="KW-0547">Nucleotide-binding</keyword>
<keyword evidence="7" id="KW-0479">Metal-binding</keyword>
<dbReference type="EC" id="2.7.4.6" evidence="15"/>
<evidence type="ECO:0000256" key="8">
    <source>
        <dbReference type="ARBA" id="ARBA00022741"/>
    </source>
</evidence>
<evidence type="ECO:0000256" key="13">
    <source>
        <dbReference type="ARBA" id="ARBA00060410"/>
    </source>
</evidence>
<comment type="catalytic activity">
    <reaction evidence="1 15">
        <text>a 2'-deoxyribonucleoside 5'-diphosphate + ATP = a 2'-deoxyribonucleoside 5'-triphosphate + ADP</text>
        <dbReference type="Rhea" id="RHEA:44640"/>
        <dbReference type="ChEBI" id="CHEBI:30616"/>
        <dbReference type="ChEBI" id="CHEBI:61560"/>
        <dbReference type="ChEBI" id="CHEBI:73316"/>
        <dbReference type="ChEBI" id="CHEBI:456216"/>
        <dbReference type="EC" id="2.7.4.6"/>
    </reaction>
</comment>
<evidence type="ECO:0000256" key="6">
    <source>
        <dbReference type="ARBA" id="ARBA00022679"/>
    </source>
</evidence>
<evidence type="ECO:0000256" key="12">
    <source>
        <dbReference type="ARBA" id="ARBA00023080"/>
    </source>
</evidence>
<proteinExistence type="inferred from homology"/>
<reference evidence="18" key="1">
    <citation type="submission" date="2025-08" db="UniProtKB">
        <authorList>
            <consortium name="Ensembl"/>
        </authorList>
    </citation>
    <scope>IDENTIFICATION</scope>
</reference>
<feature type="region of interest" description="Disordered" evidence="16">
    <location>
        <begin position="50"/>
        <end position="74"/>
    </location>
</feature>
<feature type="binding site" evidence="14">
    <location>
        <position position="268"/>
    </location>
    <ligand>
        <name>ATP</name>
        <dbReference type="ChEBI" id="CHEBI:30616"/>
    </ligand>
</feature>
<evidence type="ECO:0000256" key="3">
    <source>
        <dbReference type="ARBA" id="ARBA00001946"/>
    </source>
</evidence>
<keyword evidence="6 15" id="KW-0808">Transferase</keyword>
<keyword evidence="9 15" id="KW-0418">Kinase</keyword>
<feature type="binding site" evidence="14">
    <location>
        <position position="278"/>
    </location>
    <ligand>
        <name>ATP</name>
        <dbReference type="ChEBI" id="CHEBI:30616"/>
    </ligand>
</feature>
<dbReference type="Ensembl" id="ENSCPGT00000014114.1">
    <property type="protein sequence ID" value="ENSCPGP00000012872.1"/>
    <property type="gene ID" value="ENSCPGG00000009129.1"/>
</dbReference>
<evidence type="ECO:0000256" key="5">
    <source>
        <dbReference type="ARBA" id="ARBA00008142"/>
    </source>
</evidence>
<dbReference type="HAMAP" id="MF_00451">
    <property type="entry name" value="NDP_kinase"/>
    <property type="match status" value="1"/>
</dbReference>
<reference evidence="18" key="2">
    <citation type="submission" date="2025-09" db="UniProtKB">
        <authorList>
            <consortium name="Ensembl"/>
        </authorList>
    </citation>
    <scope>IDENTIFICATION</scope>
</reference>
<dbReference type="Pfam" id="PF00334">
    <property type="entry name" value="NDK"/>
    <property type="match status" value="2"/>
</dbReference>
<dbReference type="Gene3D" id="3.30.70.141">
    <property type="entry name" value="Nucleoside diphosphate kinase-like domain"/>
    <property type="match status" value="2"/>
</dbReference>
<comment type="catalytic activity">
    <reaction evidence="2">
        <text>a ribonucleoside 5'-diphosphate + ATP = a ribonucleoside 5'-triphosphate + ADP</text>
        <dbReference type="Rhea" id="RHEA:18113"/>
        <dbReference type="ChEBI" id="CHEBI:30616"/>
        <dbReference type="ChEBI" id="CHEBI:57930"/>
        <dbReference type="ChEBI" id="CHEBI:61557"/>
        <dbReference type="ChEBI" id="CHEBI:456216"/>
        <dbReference type="EC" id="2.7.4.6"/>
    </reaction>
</comment>
<evidence type="ECO:0000313" key="18">
    <source>
        <dbReference type="Ensembl" id="ENSCPGP00000012872.1"/>
    </source>
</evidence>
<dbReference type="GO" id="GO:0006228">
    <property type="term" value="P:UTP biosynthetic process"/>
    <property type="evidence" value="ECO:0007669"/>
    <property type="project" value="InterPro"/>
</dbReference>
<keyword evidence="11" id="KW-0460">Magnesium</keyword>
<keyword evidence="12" id="KW-0546">Nucleotide metabolism</keyword>
<organism evidence="18 19">
    <name type="scientific">Calidris pygmaea</name>
    <name type="common">Spoon-billed sandpiper</name>
    <dbReference type="NCBI Taxonomy" id="425635"/>
    <lineage>
        <taxon>Eukaryota</taxon>
        <taxon>Metazoa</taxon>
        <taxon>Chordata</taxon>
        <taxon>Craniata</taxon>
        <taxon>Vertebrata</taxon>
        <taxon>Euteleostomi</taxon>
        <taxon>Archelosauria</taxon>
        <taxon>Archosauria</taxon>
        <taxon>Dinosauria</taxon>
        <taxon>Saurischia</taxon>
        <taxon>Theropoda</taxon>
        <taxon>Coelurosauria</taxon>
        <taxon>Aves</taxon>
        <taxon>Neognathae</taxon>
        <taxon>Neoaves</taxon>
        <taxon>Charadriiformes</taxon>
        <taxon>Scolopacidae</taxon>
        <taxon>Calidris</taxon>
    </lineage>
</organism>